<organism evidence="1">
    <name type="scientific">Myoviridae sp. ctNQV2</name>
    <dbReference type="NCBI Taxonomy" id="2827683"/>
    <lineage>
        <taxon>Viruses</taxon>
        <taxon>Duplodnaviria</taxon>
        <taxon>Heunggongvirae</taxon>
        <taxon>Uroviricota</taxon>
        <taxon>Caudoviricetes</taxon>
    </lineage>
</organism>
<evidence type="ECO:0000313" key="1">
    <source>
        <dbReference type="EMBL" id="DAF43840.1"/>
    </source>
</evidence>
<reference evidence="1" key="1">
    <citation type="journal article" date="2021" name="Proc. Natl. Acad. Sci. U.S.A.">
        <title>A Catalog of Tens of Thousands of Viruses from Human Metagenomes Reveals Hidden Associations with Chronic Diseases.</title>
        <authorList>
            <person name="Tisza M.J."/>
            <person name="Buck C.B."/>
        </authorList>
    </citation>
    <scope>NUCLEOTIDE SEQUENCE</scope>
    <source>
        <strain evidence="1">CtNQV2</strain>
    </source>
</reference>
<dbReference type="EMBL" id="BK032510">
    <property type="protein sequence ID" value="DAF43840.1"/>
    <property type="molecule type" value="Genomic_DNA"/>
</dbReference>
<sequence>MATKKTNKTKKKLTSSEIMERVIDVEELEKRKQTLIKEEVLSKEEVVTIKEKRWWELPMKKTLFKTEKYKGKFYGQYEGWSENTWIGPYDTEKQLNDVIKSYIEETKKPVMERNIKNVHSIVLKIKEITL</sequence>
<name>A0A8S5RYT7_9CAUD</name>
<proteinExistence type="predicted"/>
<protein>
    <submittedName>
        <fullName evidence="1">Uncharacterized protein</fullName>
    </submittedName>
</protein>
<accession>A0A8S5RYT7</accession>